<dbReference type="Pfam" id="PF01609">
    <property type="entry name" value="DDE_Tnp_1"/>
    <property type="match status" value="1"/>
</dbReference>
<dbReference type="InterPro" id="IPR002559">
    <property type="entry name" value="Transposase_11"/>
</dbReference>
<dbReference type="AlphaFoldDB" id="J8D5E4"/>
<name>J8D5E4_BACCE</name>
<dbReference type="GO" id="GO:0006313">
    <property type="term" value="P:DNA transposition"/>
    <property type="evidence" value="ECO:0007669"/>
    <property type="project" value="InterPro"/>
</dbReference>
<comment type="caution">
    <text evidence="4">The sequence shown here is derived from an EMBL/GenBank/DDBJ whole genome shotgun (WGS) entry which is preliminary data.</text>
</comment>
<dbReference type="InterPro" id="IPR012337">
    <property type="entry name" value="RNaseH-like_sf"/>
</dbReference>
<dbReference type="PATRIC" id="fig|1053206.3.peg.4847"/>
<accession>J8D5E4</accession>
<feature type="domain" description="Transposase IS4-like" evidence="3">
    <location>
        <begin position="120"/>
        <end position="182"/>
    </location>
</feature>
<dbReference type="InterPro" id="IPR047952">
    <property type="entry name" value="Transpos_IS4"/>
</dbReference>
<organism evidence="4 5">
    <name type="scientific">Bacillus cereus HuA4-10</name>
    <dbReference type="NCBI Taxonomy" id="1053206"/>
    <lineage>
        <taxon>Bacteria</taxon>
        <taxon>Bacillati</taxon>
        <taxon>Bacillota</taxon>
        <taxon>Bacilli</taxon>
        <taxon>Bacillales</taxon>
        <taxon>Bacillaceae</taxon>
        <taxon>Bacillus</taxon>
        <taxon>Bacillus cereus group</taxon>
    </lineage>
</organism>
<dbReference type="NCBIfam" id="NF033592">
    <property type="entry name" value="transpos_IS4_1"/>
    <property type="match status" value="1"/>
</dbReference>
<evidence type="ECO:0000256" key="1">
    <source>
        <dbReference type="ARBA" id="ARBA00002286"/>
    </source>
</evidence>
<comment type="function">
    <text evidence="1">Involved in the transposition of the insertion sequence.</text>
</comment>
<dbReference type="GO" id="GO:0003677">
    <property type="term" value="F:DNA binding"/>
    <property type="evidence" value="ECO:0007669"/>
    <property type="project" value="InterPro"/>
</dbReference>
<evidence type="ECO:0000313" key="4">
    <source>
        <dbReference type="EMBL" id="EJQ74737.1"/>
    </source>
</evidence>
<evidence type="ECO:0000259" key="3">
    <source>
        <dbReference type="Pfam" id="PF01609"/>
    </source>
</evidence>
<dbReference type="EMBL" id="AHEA01000037">
    <property type="protein sequence ID" value="EJQ74737.1"/>
    <property type="molecule type" value="Genomic_DNA"/>
</dbReference>
<protein>
    <recommendedName>
        <fullName evidence="3">Transposase IS4-like domain-containing protein</fullName>
    </recommendedName>
</protein>
<dbReference type="GO" id="GO:0004803">
    <property type="term" value="F:transposase activity"/>
    <property type="evidence" value="ECO:0007669"/>
    <property type="project" value="InterPro"/>
</dbReference>
<evidence type="ECO:0000313" key="5">
    <source>
        <dbReference type="Proteomes" id="UP000006977"/>
    </source>
</evidence>
<dbReference type="SUPFAM" id="SSF53098">
    <property type="entry name" value="Ribonuclease H-like"/>
    <property type="match status" value="1"/>
</dbReference>
<gene>
    <name evidence="4" type="ORF">IGC_04744</name>
</gene>
<proteinExistence type="predicted"/>
<dbReference type="HOGENOM" id="CLU_042765_3_0_9"/>
<sequence>MSVSVSDELQLFAQEIQSFLSPNTLRNLARDVGFVQRTSKYQAKDLVALCVWGSQNVAMTSLTQLSSCLEASTAVLISPEGLNQRFNKAAVQLLQHLLAELLSKKLTSSMPISSPYTSIFKRIRILDSTAFQLPDPFSSVYPGAWGCSHTAGVKIQLEYDLLSGQFLHIHTGPGKQHDRTYGSNEMGKGSSSLK</sequence>
<dbReference type="Proteomes" id="UP000006977">
    <property type="component" value="Unassembled WGS sequence"/>
</dbReference>
<reference evidence="4 5" key="1">
    <citation type="submission" date="2012-04" db="EMBL/GenBank/DDBJ databases">
        <title>The Genome Sequence of Bacillus cereus HuA4-10.</title>
        <authorList>
            <consortium name="The Broad Institute Genome Sequencing Platform"/>
            <consortium name="The Broad Institute Genome Sequencing Center for Infectious Disease"/>
            <person name="Feldgarden M."/>
            <person name="Van der Auwera G.A."/>
            <person name="Mahillon J."/>
            <person name="Duprez V."/>
            <person name="Timmery S."/>
            <person name="Mattelet C."/>
            <person name="Dierick K."/>
            <person name="Sun M."/>
            <person name="Yu Z."/>
            <person name="Zhu L."/>
            <person name="Hu X."/>
            <person name="Shank E.B."/>
            <person name="Swiecicka I."/>
            <person name="Hansen B.M."/>
            <person name="Andrup L."/>
            <person name="Young S.K."/>
            <person name="Zeng Q."/>
            <person name="Gargeya S."/>
            <person name="Fitzgerald M."/>
            <person name="Haas B."/>
            <person name="Abouelleil A."/>
            <person name="Alvarado L."/>
            <person name="Arachchi H.M."/>
            <person name="Berlin A."/>
            <person name="Chapman S.B."/>
            <person name="Goldberg J."/>
            <person name="Griggs A."/>
            <person name="Gujja S."/>
            <person name="Hansen M."/>
            <person name="Howarth C."/>
            <person name="Imamovic A."/>
            <person name="Larimer J."/>
            <person name="McCowen C."/>
            <person name="Montmayeur A."/>
            <person name="Murphy C."/>
            <person name="Neiman D."/>
            <person name="Pearson M."/>
            <person name="Priest M."/>
            <person name="Roberts A."/>
            <person name="Saif S."/>
            <person name="Shea T."/>
            <person name="Sisk P."/>
            <person name="Sykes S."/>
            <person name="Wortman J."/>
            <person name="Nusbaum C."/>
            <person name="Birren B."/>
        </authorList>
    </citation>
    <scope>NUCLEOTIDE SEQUENCE [LARGE SCALE GENOMIC DNA]</scope>
    <source>
        <strain evidence="4 5">HuA4-10</strain>
    </source>
</reference>
<evidence type="ECO:0000256" key="2">
    <source>
        <dbReference type="SAM" id="MobiDB-lite"/>
    </source>
</evidence>
<feature type="region of interest" description="Disordered" evidence="2">
    <location>
        <begin position="172"/>
        <end position="194"/>
    </location>
</feature>